<reference evidence="2 3" key="1">
    <citation type="submission" date="2023-05" db="EMBL/GenBank/DDBJ databases">
        <title>Genomic insight into Chryseobacterium sp. wdc7 isolated forest soil (Gotjawal).</title>
        <authorList>
            <person name="Park S.-J."/>
        </authorList>
    </citation>
    <scope>NUCLEOTIDE SEQUENCE [LARGE SCALE GENOMIC DNA]</scope>
    <source>
        <strain evidence="3">wdc7</strain>
    </source>
</reference>
<name>A0ABY8RGV5_9FLAO</name>
<dbReference type="Proteomes" id="UP001241656">
    <property type="component" value="Chromosome"/>
</dbReference>
<dbReference type="Pfam" id="PF08534">
    <property type="entry name" value="Redoxin"/>
    <property type="match status" value="1"/>
</dbReference>
<proteinExistence type="predicted"/>
<organism evidence="2 3">
    <name type="scientific">Chryseobacterium gotjawalense</name>
    <dbReference type="NCBI Taxonomy" id="3042315"/>
    <lineage>
        <taxon>Bacteria</taxon>
        <taxon>Pseudomonadati</taxon>
        <taxon>Bacteroidota</taxon>
        <taxon>Flavobacteriia</taxon>
        <taxon>Flavobacteriales</taxon>
        <taxon>Weeksellaceae</taxon>
        <taxon>Chryseobacterium group</taxon>
        <taxon>Chryseobacterium</taxon>
    </lineage>
</organism>
<dbReference type="PANTHER" id="PTHR42852:SF13">
    <property type="entry name" value="PROTEIN DIPZ"/>
    <property type="match status" value="1"/>
</dbReference>
<dbReference type="Gene3D" id="3.40.30.10">
    <property type="entry name" value="Glutaredoxin"/>
    <property type="match status" value="1"/>
</dbReference>
<sequence length="340" mass="39518">MNISAKLFEKDSLFISPVEYSKYSEMVIHTNDDVKYNNQFSSATTKVNNGKTIVSGVTKYPILVNISYYDPKINGGYVSKPFIIENLKYVIYIKDKFLEFDLESKSSANKDFQNIENLTKNITDKLLTFQNNDPKFIVEKQKTIRNLIKKDPSSFGAFWVIVNDYSRFGFNNIYLENLKLFSKKIKDTKAYKEFLKDMKIENSTEIGGNLPTLKFDNANQISKVDFQNYQLTLIDYWATSCKPCIEDLPKLVELYNKYKEKGINFISVADENEKQKKDLANKILTENKVTWKNYFDVNKEFPKKLNSKGYPLQILVDSNGKIVEKKYGGLEDIIKLLEKY</sequence>
<evidence type="ECO:0000313" key="2">
    <source>
        <dbReference type="EMBL" id="WHF52413.1"/>
    </source>
</evidence>
<dbReference type="CDD" id="cd02966">
    <property type="entry name" value="TlpA_like_family"/>
    <property type="match status" value="1"/>
</dbReference>
<evidence type="ECO:0000313" key="3">
    <source>
        <dbReference type="Proteomes" id="UP001241656"/>
    </source>
</evidence>
<dbReference type="SUPFAM" id="SSF52833">
    <property type="entry name" value="Thioredoxin-like"/>
    <property type="match status" value="1"/>
</dbReference>
<dbReference type="InterPro" id="IPR013740">
    <property type="entry name" value="Redoxin"/>
</dbReference>
<dbReference type="PROSITE" id="PS51352">
    <property type="entry name" value="THIOREDOXIN_2"/>
    <property type="match status" value="1"/>
</dbReference>
<accession>A0ABY8RGV5</accession>
<protein>
    <submittedName>
        <fullName evidence="2">TlpA disulfide reductase family protein</fullName>
    </submittedName>
</protein>
<dbReference type="RefSeq" id="WP_282905707.1">
    <property type="nucleotide sequence ID" value="NZ_CP124855.1"/>
</dbReference>
<evidence type="ECO:0000259" key="1">
    <source>
        <dbReference type="PROSITE" id="PS51352"/>
    </source>
</evidence>
<keyword evidence="3" id="KW-1185">Reference proteome</keyword>
<dbReference type="EMBL" id="CP124855">
    <property type="protein sequence ID" value="WHF52413.1"/>
    <property type="molecule type" value="Genomic_DNA"/>
</dbReference>
<dbReference type="PANTHER" id="PTHR42852">
    <property type="entry name" value="THIOL:DISULFIDE INTERCHANGE PROTEIN DSBE"/>
    <property type="match status" value="1"/>
</dbReference>
<dbReference type="InterPro" id="IPR050553">
    <property type="entry name" value="Thioredoxin_ResA/DsbE_sf"/>
</dbReference>
<feature type="domain" description="Thioredoxin" evidence="1">
    <location>
        <begin position="204"/>
        <end position="340"/>
    </location>
</feature>
<dbReference type="InterPro" id="IPR036249">
    <property type="entry name" value="Thioredoxin-like_sf"/>
</dbReference>
<gene>
    <name evidence="2" type="ORF">QGN23_03815</name>
</gene>
<dbReference type="InterPro" id="IPR013766">
    <property type="entry name" value="Thioredoxin_domain"/>
</dbReference>